<gene>
    <name evidence="3" type="ORF">FHW37_109142</name>
</gene>
<comment type="caution">
    <text evidence="3">The sequence shown here is derived from an EMBL/GenBank/DDBJ whole genome shotgun (WGS) entry which is preliminary data.</text>
</comment>
<dbReference type="AlphaFoldDB" id="A0A561QCH4"/>
<dbReference type="EMBL" id="VIWP01000009">
    <property type="protein sequence ID" value="TWF48079.1"/>
    <property type="molecule type" value="Genomic_DNA"/>
</dbReference>
<keyword evidence="1" id="KW-1133">Transmembrane helix</keyword>
<accession>A0A561QCH4</accession>
<evidence type="ECO:0000313" key="3">
    <source>
        <dbReference type="EMBL" id="TWF48079.1"/>
    </source>
</evidence>
<proteinExistence type="predicted"/>
<sequence length="221" mass="24171">MARRRSRFSKWYSVAYVAKRSLTYAAAVILTFVGLYGLVLVSAEAFLVERDLPVNADIIVVLGGDARPRAGQAAALWREGKAPAVLATGYGDCDFARQTLIAAGVDPQAVITECRSQTTWDNAAFSQPILADRGVSRAILVTSWFHSKRAVKRFRSFMPGIQWISVPAERSKSFWEIAGDADGPQVVKEYAKSIFYDLRTSVSGPGPTLPRGIAMKTSRLP</sequence>
<dbReference type="Proteomes" id="UP000320653">
    <property type="component" value="Unassembled WGS sequence"/>
</dbReference>
<keyword evidence="1" id="KW-0472">Membrane</keyword>
<dbReference type="CDD" id="cd06259">
    <property type="entry name" value="YdcF-like"/>
    <property type="match status" value="1"/>
</dbReference>
<protein>
    <submittedName>
        <fullName evidence="3">Uncharacterized SAM-binding protein YcdF (DUF218 family)</fullName>
    </submittedName>
</protein>
<dbReference type="InterPro" id="IPR003848">
    <property type="entry name" value="DUF218"/>
</dbReference>
<dbReference type="PANTHER" id="PTHR30336">
    <property type="entry name" value="INNER MEMBRANE PROTEIN, PROBABLE PERMEASE"/>
    <property type="match status" value="1"/>
</dbReference>
<keyword evidence="4" id="KW-1185">Reference proteome</keyword>
<dbReference type="InterPro" id="IPR014729">
    <property type="entry name" value="Rossmann-like_a/b/a_fold"/>
</dbReference>
<dbReference type="GO" id="GO:0005886">
    <property type="term" value="C:plasma membrane"/>
    <property type="evidence" value="ECO:0007669"/>
    <property type="project" value="TreeGrafter"/>
</dbReference>
<evidence type="ECO:0000313" key="4">
    <source>
        <dbReference type="Proteomes" id="UP000320653"/>
    </source>
</evidence>
<dbReference type="Pfam" id="PF02698">
    <property type="entry name" value="DUF218"/>
    <property type="match status" value="1"/>
</dbReference>
<dbReference type="InterPro" id="IPR051599">
    <property type="entry name" value="Cell_Envelope_Assoc"/>
</dbReference>
<name>A0A561QCH4_9HYPH</name>
<dbReference type="Gene3D" id="3.40.50.620">
    <property type="entry name" value="HUPs"/>
    <property type="match status" value="1"/>
</dbReference>
<reference evidence="3 4" key="1">
    <citation type="submission" date="2019-06" db="EMBL/GenBank/DDBJ databases">
        <title>Sorghum-associated microbial communities from plants grown in Nebraska, USA.</title>
        <authorList>
            <person name="Schachtman D."/>
        </authorList>
    </citation>
    <scope>NUCLEOTIDE SEQUENCE [LARGE SCALE GENOMIC DNA]</scope>
    <source>
        <strain evidence="3 4">1225</strain>
    </source>
</reference>
<evidence type="ECO:0000259" key="2">
    <source>
        <dbReference type="Pfam" id="PF02698"/>
    </source>
</evidence>
<feature type="domain" description="DUF218" evidence="2">
    <location>
        <begin position="57"/>
        <end position="191"/>
    </location>
</feature>
<feature type="transmembrane region" description="Helical" evidence="1">
    <location>
        <begin position="21"/>
        <end position="43"/>
    </location>
</feature>
<evidence type="ECO:0000256" key="1">
    <source>
        <dbReference type="SAM" id="Phobius"/>
    </source>
</evidence>
<keyword evidence="1" id="KW-0812">Transmembrane</keyword>
<dbReference type="PANTHER" id="PTHR30336:SF20">
    <property type="entry name" value="DUF218 DOMAIN-CONTAINING PROTEIN"/>
    <property type="match status" value="1"/>
</dbReference>
<organism evidence="3 4">
    <name type="scientific">Neorhizobium alkalisoli</name>
    <dbReference type="NCBI Taxonomy" id="528178"/>
    <lineage>
        <taxon>Bacteria</taxon>
        <taxon>Pseudomonadati</taxon>
        <taxon>Pseudomonadota</taxon>
        <taxon>Alphaproteobacteria</taxon>
        <taxon>Hyphomicrobiales</taxon>
        <taxon>Rhizobiaceae</taxon>
        <taxon>Rhizobium/Agrobacterium group</taxon>
        <taxon>Neorhizobium</taxon>
    </lineage>
</organism>